<proteinExistence type="predicted"/>
<evidence type="ECO:0000256" key="1">
    <source>
        <dbReference type="SAM" id="MobiDB-lite"/>
    </source>
</evidence>
<feature type="region of interest" description="Disordered" evidence="1">
    <location>
        <begin position="1"/>
        <end position="24"/>
    </location>
</feature>
<feature type="compositionally biased region" description="Basic and acidic residues" evidence="1">
    <location>
        <begin position="8"/>
        <end position="17"/>
    </location>
</feature>
<name>A0A6J4HWY0_9BACT</name>
<sequence length="66" mass="7168">MAASGARSGERQQDSRRGLKLIGSRVMSPTRCDQGYPAPAYADYLRVPIDPSAEILPDLFEVCKGV</sequence>
<gene>
    <name evidence="2" type="ORF">AVDCRST_MAG42-1287</name>
</gene>
<evidence type="ECO:0000313" key="2">
    <source>
        <dbReference type="EMBL" id="CAA9233947.1"/>
    </source>
</evidence>
<organism evidence="2">
    <name type="scientific">uncultured Chthoniobacterales bacterium</name>
    <dbReference type="NCBI Taxonomy" id="1836801"/>
    <lineage>
        <taxon>Bacteria</taxon>
        <taxon>Pseudomonadati</taxon>
        <taxon>Verrucomicrobiota</taxon>
        <taxon>Spartobacteria</taxon>
        <taxon>Chthoniobacterales</taxon>
        <taxon>environmental samples</taxon>
    </lineage>
</organism>
<dbReference type="EMBL" id="CADCTA010000055">
    <property type="protein sequence ID" value="CAA9233947.1"/>
    <property type="molecule type" value="Genomic_DNA"/>
</dbReference>
<accession>A0A6J4HWY0</accession>
<dbReference type="AlphaFoldDB" id="A0A6J4HWY0"/>
<reference evidence="2" key="1">
    <citation type="submission" date="2020-02" db="EMBL/GenBank/DDBJ databases">
        <authorList>
            <person name="Meier V. D."/>
        </authorList>
    </citation>
    <scope>NUCLEOTIDE SEQUENCE</scope>
    <source>
        <strain evidence="2">AVDCRST_MAG42</strain>
    </source>
</reference>
<protein>
    <submittedName>
        <fullName evidence="2">Uncharacterized protein</fullName>
    </submittedName>
</protein>